<sequence>MLLSICPRPLRFPWKRSPRQTGVLYQSPHSIPLPLYASVSKVLPILPVLFRRVLLYESLDPELFQIKDVNNVLLCIAALQFGAAVFGANNMTLRYKTWRALIDDLVQTRHQAAALLAEIMGCSRASTRRTLNTINMAVSTFYAQALFHHRLLYPPCPPSTLHRLAVTNIVEIARKQHMSDPRLLRRLHWPLLMALRERLLELREFHSEYRWANDIADEVLARQVASQGQYADVAESLRRRCSQFTEYTVTIFGATKPQLSAGRQLAGLQLPKVPLINRITLSDRLSLSHWSRCANAFQSSHQYMR</sequence>
<organism evidence="1 2">
    <name type="scientific">Aspergillus ochraceoroseus IBT 24754</name>
    <dbReference type="NCBI Taxonomy" id="1392256"/>
    <lineage>
        <taxon>Eukaryota</taxon>
        <taxon>Fungi</taxon>
        <taxon>Dikarya</taxon>
        <taxon>Ascomycota</taxon>
        <taxon>Pezizomycotina</taxon>
        <taxon>Eurotiomycetes</taxon>
        <taxon>Eurotiomycetidae</taxon>
        <taxon>Eurotiales</taxon>
        <taxon>Aspergillaceae</taxon>
        <taxon>Aspergillus</taxon>
        <taxon>Aspergillus subgen. Nidulantes</taxon>
    </lineage>
</organism>
<evidence type="ECO:0000313" key="1">
    <source>
        <dbReference type="EMBL" id="PTU23240.1"/>
    </source>
</evidence>
<dbReference type="GeneID" id="63816662"/>
<dbReference type="OrthoDB" id="4356994at2759"/>
<gene>
    <name evidence="1" type="ORF">P175DRAFT_0530346</name>
</gene>
<dbReference type="VEuPathDB" id="FungiDB:P175DRAFT_0530346"/>
<name>A0A2T5M3Y3_9EURO</name>
<accession>A0A2T5M3Y3</accession>
<reference evidence="1 2" key="1">
    <citation type="journal article" date="2018" name="Proc. Natl. Acad. Sci. U.S.A.">
        <title>Linking secondary metabolites to gene clusters through genome sequencing of six diverse Aspergillus species.</title>
        <authorList>
            <person name="Kaerboelling I."/>
            <person name="Vesth T.C."/>
            <person name="Frisvad J.C."/>
            <person name="Nybo J.L."/>
            <person name="Theobald S."/>
            <person name="Kuo A."/>
            <person name="Bowyer P."/>
            <person name="Matsuda Y."/>
            <person name="Mondo S."/>
            <person name="Lyhne E.K."/>
            <person name="Kogle M.E."/>
            <person name="Clum A."/>
            <person name="Lipzen A."/>
            <person name="Salamov A."/>
            <person name="Ngan C.Y."/>
            <person name="Daum C."/>
            <person name="Chiniquy J."/>
            <person name="Barry K."/>
            <person name="LaButti K."/>
            <person name="Haridas S."/>
            <person name="Simmons B.A."/>
            <person name="Magnuson J.K."/>
            <person name="Mortensen U.H."/>
            <person name="Larsen T.O."/>
            <person name="Grigoriev I.V."/>
            <person name="Baker S.E."/>
            <person name="Andersen M.R."/>
        </authorList>
    </citation>
    <scope>NUCLEOTIDE SEQUENCE [LARGE SCALE GENOMIC DNA]</scope>
    <source>
        <strain evidence="1 2">IBT 24754</strain>
    </source>
</reference>
<dbReference type="RefSeq" id="XP_040754632.1">
    <property type="nucleotide sequence ID" value="XM_040899780.1"/>
</dbReference>
<proteinExistence type="predicted"/>
<comment type="caution">
    <text evidence="1">The sequence shown here is derived from an EMBL/GenBank/DDBJ whole genome shotgun (WGS) entry which is preliminary data.</text>
</comment>
<dbReference type="Proteomes" id="UP000244073">
    <property type="component" value="Unassembled WGS sequence"/>
</dbReference>
<protein>
    <submittedName>
        <fullName evidence="1">Uncharacterized protein</fullName>
    </submittedName>
</protein>
<dbReference type="AlphaFoldDB" id="A0A2T5M3Y3"/>
<evidence type="ECO:0000313" key="2">
    <source>
        <dbReference type="Proteomes" id="UP000244073"/>
    </source>
</evidence>
<dbReference type="EMBL" id="MSFN02000002">
    <property type="protein sequence ID" value="PTU23240.1"/>
    <property type="molecule type" value="Genomic_DNA"/>
</dbReference>